<gene>
    <name evidence="1" type="ORF">DPX16_18016</name>
</gene>
<keyword evidence="2" id="KW-1185">Reference proteome</keyword>
<proteinExistence type="predicted"/>
<dbReference type="EMBL" id="RJVU01061675">
    <property type="protein sequence ID" value="ROJ33194.1"/>
    <property type="molecule type" value="Genomic_DNA"/>
</dbReference>
<comment type="caution">
    <text evidence="1">The sequence shown here is derived from an EMBL/GenBank/DDBJ whole genome shotgun (WGS) entry which is preliminary data.</text>
</comment>
<protein>
    <submittedName>
        <fullName evidence="1">Uncharacterized protein</fullName>
    </submittedName>
</protein>
<name>A0A3N0XUI0_ANAGA</name>
<dbReference type="AlphaFoldDB" id="A0A3N0XUI0"/>
<organism evidence="1 2">
    <name type="scientific">Anabarilius grahami</name>
    <name type="common">Kanglang fish</name>
    <name type="synonym">Barilius grahami</name>
    <dbReference type="NCBI Taxonomy" id="495550"/>
    <lineage>
        <taxon>Eukaryota</taxon>
        <taxon>Metazoa</taxon>
        <taxon>Chordata</taxon>
        <taxon>Craniata</taxon>
        <taxon>Vertebrata</taxon>
        <taxon>Euteleostomi</taxon>
        <taxon>Actinopterygii</taxon>
        <taxon>Neopterygii</taxon>
        <taxon>Teleostei</taxon>
        <taxon>Ostariophysi</taxon>
        <taxon>Cypriniformes</taxon>
        <taxon>Xenocyprididae</taxon>
        <taxon>Xenocypridinae</taxon>
        <taxon>Xenocypridinae incertae sedis</taxon>
        <taxon>Anabarilius</taxon>
    </lineage>
</organism>
<evidence type="ECO:0000313" key="2">
    <source>
        <dbReference type="Proteomes" id="UP000281406"/>
    </source>
</evidence>
<dbReference type="Proteomes" id="UP000281406">
    <property type="component" value="Unassembled WGS sequence"/>
</dbReference>
<accession>A0A3N0XUI0</accession>
<evidence type="ECO:0000313" key="1">
    <source>
        <dbReference type="EMBL" id="ROJ33194.1"/>
    </source>
</evidence>
<sequence>MAGPSQKHGEREMGRLITAKKLPAFCSATAQPGTAVKPVKNSSRANIKRNIIAHRTVTIVEMYRKLAIAHRLKVVMLSFTGATV</sequence>
<reference evidence="1 2" key="1">
    <citation type="submission" date="2018-10" db="EMBL/GenBank/DDBJ databases">
        <title>Genome assembly for a Yunnan-Guizhou Plateau 3E fish, Anabarilius grahami (Regan), and its evolutionary and genetic applications.</title>
        <authorList>
            <person name="Jiang W."/>
        </authorList>
    </citation>
    <scope>NUCLEOTIDE SEQUENCE [LARGE SCALE GENOMIC DNA]</scope>
    <source>
        <strain evidence="1">AG-KIZ</strain>
        <tissue evidence="1">Muscle</tissue>
    </source>
</reference>